<dbReference type="Proteomes" id="UP001164250">
    <property type="component" value="Chromosome 8"/>
</dbReference>
<proteinExistence type="predicted"/>
<evidence type="ECO:0000313" key="1">
    <source>
        <dbReference type="EMBL" id="KAJ0091259.1"/>
    </source>
</evidence>
<dbReference type="EMBL" id="CM047904">
    <property type="protein sequence ID" value="KAJ0091259.1"/>
    <property type="molecule type" value="Genomic_DNA"/>
</dbReference>
<accession>A0ACC1AX93</accession>
<gene>
    <name evidence="1" type="ORF">Patl1_14159</name>
</gene>
<name>A0ACC1AX93_9ROSI</name>
<organism evidence="1 2">
    <name type="scientific">Pistacia atlantica</name>
    <dbReference type="NCBI Taxonomy" id="434234"/>
    <lineage>
        <taxon>Eukaryota</taxon>
        <taxon>Viridiplantae</taxon>
        <taxon>Streptophyta</taxon>
        <taxon>Embryophyta</taxon>
        <taxon>Tracheophyta</taxon>
        <taxon>Spermatophyta</taxon>
        <taxon>Magnoliopsida</taxon>
        <taxon>eudicotyledons</taxon>
        <taxon>Gunneridae</taxon>
        <taxon>Pentapetalae</taxon>
        <taxon>rosids</taxon>
        <taxon>malvids</taxon>
        <taxon>Sapindales</taxon>
        <taxon>Anacardiaceae</taxon>
        <taxon>Pistacia</taxon>
    </lineage>
</organism>
<comment type="caution">
    <text evidence="1">The sequence shown here is derived from an EMBL/GenBank/DDBJ whole genome shotgun (WGS) entry which is preliminary data.</text>
</comment>
<sequence>MRGISFVLNLKYIFECEGNFSGIIWEIISFILRDIELFQVKMLLQSSFPCSIEAAFFMYLTMENNILKALSVTEEKQNADMSCPLSFTRNSQHSTVCTMSESTAPNFVYRRRKLRGNSVAIFSTHDSLNKKRTDDCLSVLSSNALSVATQEQHIDPQAVGEHVSDGAPKSSKQKMVEVHSINDSCSSSKSNMDLVSASMKTEVDDTGECSSSSVAVLEVMGKDLSAKDLCISILKSEGLLERFRPSQTCTSAKGMEEKSGSGSCSRSCKVCGLSESTLKLLICDNCEEAYHVSCCNPRMKDIPIDEWFCNSCLKKKDKILKEMNIRKLPNIISELGRCRKASFKSDFNLIESLLRDSEPYSSSVRVGKGFQAEVPDWSGPINDDVDAVGEPLVFNQSMCLNLQMLNSAKPSELSPIGNWLQCRQVIDGIGESVDSTVCGKWRRAPLFEVQTDDWECFCSVLWNPALADCAAPQELETEEVLKQLKYVEMLRPRLAAKRRKLERTKSGGSQDPTEKVTNGDTQNAR</sequence>
<evidence type="ECO:0000313" key="2">
    <source>
        <dbReference type="Proteomes" id="UP001164250"/>
    </source>
</evidence>
<keyword evidence="2" id="KW-1185">Reference proteome</keyword>
<protein>
    <submittedName>
        <fullName evidence="1">Uncharacterized protein</fullName>
    </submittedName>
</protein>
<reference evidence="2" key="1">
    <citation type="journal article" date="2023" name="G3 (Bethesda)">
        <title>Genome assembly and association tests identify interacting loci associated with vigor, precocity, and sex in interspecific pistachio rootstocks.</title>
        <authorList>
            <person name="Palmer W."/>
            <person name="Jacygrad E."/>
            <person name="Sagayaradj S."/>
            <person name="Cavanaugh K."/>
            <person name="Han R."/>
            <person name="Bertier L."/>
            <person name="Beede B."/>
            <person name="Kafkas S."/>
            <person name="Golino D."/>
            <person name="Preece J."/>
            <person name="Michelmore R."/>
        </authorList>
    </citation>
    <scope>NUCLEOTIDE SEQUENCE [LARGE SCALE GENOMIC DNA]</scope>
</reference>